<feature type="transmembrane region" description="Helical" evidence="1">
    <location>
        <begin position="167"/>
        <end position="186"/>
    </location>
</feature>
<feature type="transmembrane region" description="Helical" evidence="1">
    <location>
        <begin position="71"/>
        <end position="88"/>
    </location>
</feature>
<feature type="transmembrane region" description="Helical" evidence="1">
    <location>
        <begin position="291"/>
        <end position="313"/>
    </location>
</feature>
<proteinExistence type="predicted"/>
<evidence type="ECO:0008006" key="4">
    <source>
        <dbReference type="Google" id="ProtNLM"/>
    </source>
</evidence>
<dbReference type="Proteomes" id="UP000618795">
    <property type="component" value="Unassembled WGS sequence"/>
</dbReference>
<reference evidence="2" key="2">
    <citation type="submission" date="2020-09" db="EMBL/GenBank/DDBJ databases">
        <authorList>
            <person name="Sun Q."/>
            <person name="Ohkuma M."/>
        </authorList>
    </citation>
    <scope>NUCLEOTIDE SEQUENCE</scope>
    <source>
        <strain evidence="2">JCM 4369</strain>
    </source>
</reference>
<name>A0A918ID07_9ACTN</name>
<feature type="transmembrane region" description="Helical" evidence="1">
    <location>
        <begin position="136"/>
        <end position="155"/>
    </location>
</feature>
<keyword evidence="1" id="KW-0472">Membrane</keyword>
<feature type="transmembrane region" description="Helical" evidence="1">
    <location>
        <begin position="109"/>
        <end position="130"/>
    </location>
</feature>
<organism evidence="2 3">
    <name type="scientific">Streptomyces filipinensis</name>
    <dbReference type="NCBI Taxonomy" id="66887"/>
    <lineage>
        <taxon>Bacteria</taxon>
        <taxon>Bacillati</taxon>
        <taxon>Actinomycetota</taxon>
        <taxon>Actinomycetes</taxon>
        <taxon>Kitasatosporales</taxon>
        <taxon>Streptomycetaceae</taxon>
        <taxon>Streptomyces</taxon>
    </lineage>
</organism>
<accession>A0A918ID07</accession>
<dbReference type="InterPro" id="IPR044878">
    <property type="entry name" value="UbiA_sf"/>
</dbReference>
<reference evidence="2" key="1">
    <citation type="journal article" date="2014" name="Int. J. Syst. Evol. Microbiol.">
        <title>Complete genome sequence of Corynebacterium casei LMG S-19264T (=DSM 44701T), isolated from a smear-ripened cheese.</title>
        <authorList>
            <consortium name="US DOE Joint Genome Institute (JGI-PGF)"/>
            <person name="Walter F."/>
            <person name="Albersmeier A."/>
            <person name="Kalinowski J."/>
            <person name="Ruckert C."/>
        </authorList>
    </citation>
    <scope>NUCLEOTIDE SEQUENCE</scope>
    <source>
        <strain evidence="2">JCM 4369</strain>
    </source>
</reference>
<gene>
    <name evidence="2" type="ORF">GCM10010260_38300</name>
</gene>
<dbReference type="EMBL" id="BMTD01000007">
    <property type="protein sequence ID" value="GGU98393.1"/>
    <property type="molecule type" value="Genomic_DNA"/>
</dbReference>
<keyword evidence="1" id="KW-0812">Transmembrane</keyword>
<comment type="caution">
    <text evidence="2">The sequence shown here is derived from an EMBL/GenBank/DDBJ whole genome shotgun (WGS) entry which is preliminary data.</text>
</comment>
<evidence type="ECO:0000256" key="1">
    <source>
        <dbReference type="SAM" id="Phobius"/>
    </source>
</evidence>
<keyword evidence="3" id="KW-1185">Reference proteome</keyword>
<evidence type="ECO:0000313" key="3">
    <source>
        <dbReference type="Proteomes" id="UP000618795"/>
    </source>
</evidence>
<keyword evidence="1" id="KW-1133">Transmembrane helix</keyword>
<sequence length="315" mass="32829">MTPSPPTPARTGGALAVTTVTARRVPARLGRFVLRRFRPPLYATYALLWVLALEGSAVAATGTAWRPTGATWVRVTGVVLALLFLRMLDEQKDLAHDRVHHPDRPLVTGAITAAELRGAMTAIAVVATALSAALSAAAALLFLAVLGYGLLLAALERLSSAVRDRQLLGLAVTYPVQALLGAYVYGSLVDAGTVTADWRGAVLLVLSACVFLHVEFARKTAWEAPPGARLYSADLGPRRSAAVTAGLAAGAVGCEVLLCAPDGPPGLLPCLAAALPAWGTLRFLAARRGGWPMATATGFVVATYLALALLAVWRP</sequence>
<dbReference type="Gene3D" id="1.10.357.140">
    <property type="entry name" value="UbiA prenyltransferase"/>
    <property type="match status" value="1"/>
</dbReference>
<dbReference type="AlphaFoldDB" id="A0A918ID07"/>
<feature type="transmembrane region" description="Helical" evidence="1">
    <location>
        <begin position="41"/>
        <end position="65"/>
    </location>
</feature>
<protein>
    <recommendedName>
        <fullName evidence="4">4-hydroxybenzoate polyprenyltransferase</fullName>
    </recommendedName>
</protein>
<evidence type="ECO:0000313" key="2">
    <source>
        <dbReference type="EMBL" id="GGU98393.1"/>
    </source>
</evidence>